<dbReference type="STRING" id="630390.A0A180GER8"/>
<feature type="region of interest" description="Disordered" evidence="1">
    <location>
        <begin position="533"/>
        <end position="595"/>
    </location>
</feature>
<feature type="region of interest" description="Disordered" evidence="1">
    <location>
        <begin position="344"/>
        <end position="400"/>
    </location>
</feature>
<dbReference type="SMART" id="SM00338">
    <property type="entry name" value="BRLZ"/>
    <property type="match status" value="1"/>
</dbReference>
<dbReference type="Pfam" id="PF00170">
    <property type="entry name" value="bZIP_1"/>
    <property type="match status" value="1"/>
</dbReference>
<feature type="region of interest" description="Disordered" evidence="1">
    <location>
        <begin position="660"/>
        <end position="739"/>
    </location>
</feature>
<reference evidence="3" key="2">
    <citation type="submission" date="2016-05" db="EMBL/GenBank/DDBJ databases">
        <title>Comparative analysis highlights variable genome content of wheat rusts and divergence of the mating loci.</title>
        <authorList>
            <person name="Cuomo C.A."/>
            <person name="Bakkeren G."/>
            <person name="Szabo L."/>
            <person name="Khalil H."/>
            <person name="Joly D."/>
            <person name="Goldberg J."/>
            <person name="Young S."/>
            <person name="Zeng Q."/>
            <person name="Fellers J."/>
        </authorList>
    </citation>
    <scope>NUCLEOTIDE SEQUENCE [LARGE SCALE GENOMIC DNA]</scope>
    <source>
        <strain evidence="3">1-1 BBBD Race 1</strain>
    </source>
</reference>
<feature type="compositionally biased region" description="Low complexity" evidence="1">
    <location>
        <begin position="870"/>
        <end position="905"/>
    </location>
</feature>
<feature type="compositionally biased region" description="Basic and acidic residues" evidence="1">
    <location>
        <begin position="934"/>
        <end position="947"/>
    </location>
</feature>
<gene>
    <name evidence="3" type="ORF">PTTG_07526</name>
</gene>
<evidence type="ECO:0000259" key="2">
    <source>
        <dbReference type="PROSITE" id="PS00036"/>
    </source>
</evidence>
<evidence type="ECO:0000313" key="3">
    <source>
        <dbReference type="EMBL" id="OAV90948.1"/>
    </source>
</evidence>
<dbReference type="InterPro" id="IPR046347">
    <property type="entry name" value="bZIP_sf"/>
</dbReference>
<dbReference type="Gene3D" id="1.20.5.170">
    <property type="match status" value="1"/>
</dbReference>
<dbReference type="EnsemblFungi" id="PTTG_07526-t43_1">
    <property type="protein sequence ID" value="PTTG_07526-t43_1-p1"/>
    <property type="gene ID" value="PTTG_07526"/>
</dbReference>
<accession>A0A180GER8</accession>
<reference evidence="3" key="1">
    <citation type="submission" date="2009-11" db="EMBL/GenBank/DDBJ databases">
        <authorList>
            <consortium name="The Broad Institute Genome Sequencing Platform"/>
            <person name="Ward D."/>
            <person name="Feldgarden M."/>
            <person name="Earl A."/>
            <person name="Young S.K."/>
            <person name="Zeng Q."/>
            <person name="Koehrsen M."/>
            <person name="Alvarado L."/>
            <person name="Berlin A."/>
            <person name="Bochicchio J."/>
            <person name="Borenstein D."/>
            <person name="Chapman S.B."/>
            <person name="Chen Z."/>
            <person name="Engels R."/>
            <person name="Freedman E."/>
            <person name="Gellesch M."/>
            <person name="Goldberg J."/>
            <person name="Griggs A."/>
            <person name="Gujja S."/>
            <person name="Heilman E."/>
            <person name="Heiman D."/>
            <person name="Hepburn T."/>
            <person name="Howarth C."/>
            <person name="Jen D."/>
            <person name="Larson L."/>
            <person name="Lewis B."/>
            <person name="Mehta T."/>
            <person name="Park D."/>
            <person name="Pearson M."/>
            <person name="Roberts A."/>
            <person name="Saif S."/>
            <person name="Shea T."/>
            <person name="Shenoy N."/>
            <person name="Sisk P."/>
            <person name="Stolte C."/>
            <person name="Sykes S."/>
            <person name="Thomson T."/>
            <person name="Walk T."/>
            <person name="White J."/>
            <person name="Yandava C."/>
            <person name="Izard J."/>
            <person name="Baranova O.V."/>
            <person name="Blanton J.M."/>
            <person name="Tanner A.C."/>
            <person name="Dewhirst F.E."/>
            <person name="Haas B."/>
            <person name="Nusbaum C."/>
            <person name="Birren B."/>
        </authorList>
    </citation>
    <scope>NUCLEOTIDE SEQUENCE [LARGE SCALE GENOMIC DNA]</scope>
    <source>
        <strain evidence="3">1-1 BBBD Race 1</strain>
    </source>
</reference>
<evidence type="ECO:0000256" key="1">
    <source>
        <dbReference type="SAM" id="MobiDB-lite"/>
    </source>
</evidence>
<feature type="compositionally biased region" description="Polar residues" evidence="1">
    <location>
        <begin position="670"/>
        <end position="679"/>
    </location>
</feature>
<feature type="region of interest" description="Disordered" evidence="1">
    <location>
        <begin position="795"/>
        <end position="835"/>
    </location>
</feature>
<dbReference type="InterPro" id="IPR004827">
    <property type="entry name" value="bZIP"/>
</dbReference>
<feature type="region of interest" description="Disordered" evidence="1">
    <location>
        <begin position="866"/>
        <end position="953"/>
    </location>
</feature>
<organism evidence="3">
    <name type="scientific">Puccinia triticina (isolate 1-1 / race 1 (BBBD))</name>
    <name type="common">Brown leaf rust fungus</name>
    <dbReference type="NCBI Taxonomy" id="630390"/>
    <lineage>
        <taxon>Eukaryota</taxon>
        <taxon>Fungi</taxon>
        <taxon>Dikarya</taxon>
        <taxon>Basidiomycota</taxon>
        <taxon>Pucciniomycotina</taxon>
        <taxon>Pucciniomycetes</taxon>
        <taxon>Pucciniales</taxon>
        <taxon>Pucciniaceae</taxon>
        <taxon>Puccinia</taxon>
    </lineage>
</organism>
<dbReference type="VEuPathDB" id="FungiDB:PTTG_07526"/>
<dbReference type="Proteomes" id="UP000005240">
    <property type="component" value="Unassembled WGS sequence"/>
</dbReference>
<protein>
    <submittedName>
        <fullName evidence="4">BZIP domain-containing protein</fullName>
    </submittedName>
</protein>
<dbReference type="PROSITE" id="PS00036">
    <property type="entry name" value="BZIP_BASIC"/>
    <property type="match status" value="1"/>
</dbReference>
<feature type="compositionally biased region" description="Basic and acidic residues" evidence="1">
    <location>
        <begin position="810"/>
        <end position="826"/>
    </location>
</feature>
<feature type="compositionally biased region" description="Low complexity" evidence="1">
    <location>
        <begin position="352"/>
        <end position="368"/>
    </location>
</feature>
<dbReference type="OrthoDB" id="2501133at2759"/>
<evidence type="ECO:0000313" key="5">
    <source>
        <dbReference type="Proteomes" id="UP000005240"/>
    </source>
</evidence>
<feature type="compositionally biased region" description="Polar residues" evidence="1">
    <location>
        <begin position="696"/>
        <end position="727"/>
    </location>
</feature>
<dbReference type="EMBL" id="ADAS02000091">
    <property type="protein sequence ID" value="OAV90948.1"/>
    <property type="molecule type" value="Genomic_DNA"/>
</dbReference>
<feature type="compositionally biased region" description="Polar residues" evidence="1">
    <location>
        <begin position="484"/>
        <end position="493"/>
    </location>
</feature>
<feature type="compositionally biased region" description="Polar residues" evidence="1">
    <location>
        <begin position="919"/>
        <end position="932"/>
    </location>
</feature>
<name>A0A180GER8_PUCT1</name>
<reference evidence="4 5" key="3">
    <citation type="journal article" date="2017" name="G3 (Bethesda)">
        <title>Comparative analysis highlights variable genome content of wheat rusts and divergence of the mating loci.</title>
        <authorList>
            <person name="Cuomo C.A."/>
            <person name="Bakkeren G."/>
            <person name="Khalil H.B."/>
            <person name="Panwar V."/>
            <person name="Joly D."/>
            <person name="Linning R."/>
            <person name="Sakthikumar S."/>
            <person name="Song X."/>
            <person name="Adiconis X."/>
            <person name="Fan L."/>
            <person name="Goldberg J.M."/>
            <person name="Levin J.Z."/>
            <person name="Young S."/>
            <person name="Zeng Q."/>
            <person name="Anikster Y."/>
            <person name="Bruce M."/>
            <person name="Wang M."/>
            <person name="Yin C."/>
            <person name="McCallum B."/>
            <person name="Szabo L.J."/>
            <person name="Hulbert S."/>
            <person name="Chen X."/>
            <person name="Fellers J.P."/>
        </authorList>
    </citation>
    <scope>NUCLEOTIDE SEQUENCE</scope>
    <source>
        <strain evidence="5">Isolate 1-1 / race 1 (BBBD)</strain>
        <strain evidence="4">isolate 1-1 / race 1 (BBBD)</strain>
    </source>
</reference>
<dbReference type="AlphaFoldDB" id="A0A180GER8"/>
<feature type="domain" description="BZIP" evidence="2">
    <location>
        <begin position="391"/>
        <end position="405"/>
    </location>
</feature>
<dbReference type="CDD" id="cd14688">
    <property type="entry name" value="bZIP_YAP"/>
    <property type="match status" value="1"/>
</dbReference>
<sequence length="953" mass="103935">MAAIHRACILSQPLPHKHTQRVQKRLTDISIQAISALPNPCLQQCPEDCPIQEKSRKAKAKTNDLIVFPSSITLGLAARNLSAPIYCILHKQLAIRYLPQVLHILGSSADSTLGSRFILWSRAPLLFRSIPETLFNSFAGFRDPTAFTPSPSSSAELFIRSAQLFQNSKKSSIHPSDYLPLLPHPPLPPILPSYLTSLHHSLEPEHDIGLNTQPVHPPSTCFPSPPPNPFPLSCPLSPSVLGSSLFPSGPIPSGAIVQAPPSVALQLLVNFLGLEEHHYTHEQPSFFPPRLSTSSKYSQLAYIHLSPSSQTLDPPMAQSIGSTSITHHGIGHSHNTAQNINQSTNHTNPMQHPNSLHTNLTHNHNAHPSSTSYNNHHRKSSNDNDEEAIARKKKNADAQAAFRQRRQTYIKSLEDTVTELKSAVTEMEIIVKTTSQEVKIQKQHVEHLEFKLAAYDSGELKPGAFESNQHCQCCKFAPPDLNSRLPSPNNATHHQPRPISTPTTSAITINTAAADCPTPGPSIVTPTVTHENMTRDWPSRQGVPSMFPHDSHSRSTHHNSAQGSPHDAPHPSTSLDFPRNILHHPHHPNASIPNSSYPRAGCDLALFTSFGPSESPPITNFYSQTEANHGPTQAVGHDSPAGGAACSMEISTHPRHLLSNAGNIYGRSPSLRQPNSLGTAYTPLGHPQSFDAHHSGTLSSPRMWSHNNHTNPSTYAGAEPNSNSNLDGSPKPGLYPIDGSLADVDSSGFRLHRGINERTLMRPTEYIPSLEVRPIPQSYPVVSTLTSPRADSHFAVAGPKTRSSTQNKRRWNDERFGPNQETHDLDDAPNPGKAGVKLNGIPAKVARCEQVCTEVSKVVSQMKEEAKAVTTTKPSTNPSTSHQSVSPNTTSSTSFPSPHHSSHNSLKPQRAKFHGHPPQLTSSTATPAGSQIQPHEEPQPEQDDRRYQSMISN</sequence>
<evidence type="ECO:0000313" key="4">
    <source>
        <dbReference type="EnsemblFungi" id="PTTG_07526-t43_1-p1"/>
    </source>
</evidence>
<proteinExistence type="predicted"/>
<keyword evidence="5" id="KW-1185">Reference proteome</keyword>
<dbReference type="GO" id="GO:0003700">
    <property type="term" value="F:DNA-binding transcription factor activity"/>
    <property type="evidence" value="ECO:0007669"/>
    <property type="project" value="InterPro"/>
</dbReference>
<feature type="region of interest" description="Disordered" evidence="1">
    <location>
        <begin position="484"/>
        <end position="503"/>
    </location>
</feature>
<dbReference type="SUPFAM" id="SSF57959">
    <property type="entry name" value="Leucine zipper domain"/>
    <property type="match status" value="1"/>
</dbReference>
<reference evidence="4" key="4">
    <citation type="submission" date="2025-05" db="UniProtKB">
        <authorList>
            <consortium name="EnsemblFungi"/>
        </authorList>
    </citation>
    <scope>IDENTIFICATION</scope>
    <source>
        <strain evidence="4">isolate 1-1 / race 1 (BBBD)</strain>
    </source>
</reference>